<keyword evidence="4" id="KW-0732">Signal</keyword>
<dbReference type="InterPro" id="IPR013517">
    <property type="entry name" value="FG-GAP"/>
</dbReference>
<dbReference type="InterPro" id="IPR057089">
    <property type="entry name" value="C2_TIP"/>
</dbReference>
<evidence type="ECO:0000313" key="11">
    <source>
        <dbReference type="Proteomes" id="UP000186176"/>
    </source>
</evidence>
<reference evidence="10 11" key="1">
    <citation type="submission" date="2016-10" db="EMBL/GenBank/DDBJ databases">
        <title>Reductive evolution of mitochondrial metabolism and differential evolution of invasion-related proteins in Cryptosporidium.</title>
        <authorList>
            <person name="Liu S."/>
            <person name="Roellig D.M."/>
            <person name="Guo Y."/>
            <person name="Li N."/>
            <person name="Frace M.A."/>
            <person name="Tang K."/>
            <person name="Zhang L."/>
            <person name="Feng Y."/>
            <person name="Xiao L."/>
        </authorList>
    </citation>
    <scope>NUCLEOTIDE SEQUENCE [LARGE SCALE GENOMIC DNA]</scope>
    <source>
        <strain evidence="10">39726</strain>
    </source>
</reference>
<sequence length="904" mass="102433">MRLPRRKFSTFWKVLLGNVFLIILCLSNVYSTWNLEWLHSKMPFKSNVPSINSADKLNFPEISGRIKSFVDFNGDKFTDLIIFNEQEKKIKVLLWNNTEGEFYNGPMVNFEDKLASIIATDWTGNGKIDIMATFYKERKTHGNKHDKIGLMLFSYNPESMELEKVWFSQDGDFSVVDPLAIDINGDGMLDLLGESENGKRFIWVNENNIDSVLDQKSYNHGSSLDYIFFKKYEWGSEISQWVDLESSNYSYGRLVENHSSAFVDMDGDCRSDLVLEVYYEDSNGDYNHPGSPVRKGLEIWTNEIVGDISVFRRYFHNTHQKNNKLGLTLLPIGALSISYSDFNRDGTTDLIVPVCHLGSFGCESKSRLVFVPNIHEYKDCTSTNQFGFSIYKSNIKENDSEFTIKCRSPSMYCSASPFKIHSFTDDDINLIFQELESYDTNKNTVGFFSSLFGGKKVESHSMGSIFNDFTVSVISDNIIDDNTTLEKISGQYTTGSALENFQINNMANQVASFFSFFPSNKGVKETIMQWATNRNDQLEINVGDFNLDGYPDILAILKFGNGTRQTKLIENLPIEKTMVINKTNELIGQFNSKEHNLDASNSNVTSSKEKNKLHEILFKIFKSAFRFLSKFVTNNDIIQSGDPLYRRFAVSSSVSTFTNFSVDYAAFYDFFEDGNLDIISVSYPEKSGKSKVSLNIASPDNPNLFVKVSVLNFPVISKSFHGDTKKTGTTFFGATVKIRMTGLVGDDILMTATQMSHSTGKILQTPFVLFGLGKTNNYIEELYVGTNYINRKLLSGSNSILEYRQLFSDGITKWNDRSSQFTYTNIWTGLIPNTQIIAQLNPLDTPNYWTLVLSVSPQKTIRGVLIVCALALLIIGIIIIILDRKEKAEDLKEHQGFKSNFISA</sequence>
<proteinExistence type="inferred from homology"/>
<dbReference type="EMBL" id="LRBP01000030">
    <property type="protein sequence ID" value="OII71298.1"/>
    <property type="molecule type" value="Genomic_DNA"/>
</dbReference>
<dbReference type="InterPro" id="IPR024881">
    <property type="entry name" value="Tip"/>
</dbReference>
<name>A0A1J4MAP4_9CRYT</name>
<keyword evidence="11" id="KW-1185">Reference proteome</keyword>
<evidence type="ECO:0000256" key="1">
    <source>
        <dbReference type="ARBA" id="ARBA00004479"/>
    </source>
</evidence>
<gene>
    <name evidence="10" type="ORF">cubi_01773</name>
</gene>
<dbReference type="Proteomes" id="UP000186176">
    <property type="component" value="Unassembled WGS sequence"/>
</dbReference>
<protein>
    <recommendedName>
        <fullName evidence="9">T-cell immunomodulatory protein TIP C2 domain-containing protein</fullName>
    </recommendedName>
</protein>
<dbReference type="PANTHER" id="PTHR13412:SF0">
    <property type="entry name" value="T-CELL IMMUNOMODULATORY PROTEIN"/>
    <property type="match status" value="1"/>
</dbReference>
<comment type="caution">
    <text evidence="10">The sequence shown here is derived from an EMBL/GenBank/DDBJ whole genome shotgun (WGS) entry which is preliminary data.</text>
</comment>
<dbReference type="AlphaFoldDB" id="A0A1J4MAP4"/>
<accession>A0A1J4MAP4</accession>
<organism evidence="10 11">
    <name type="scientific">Cryptosporidium ubiquitum</name>
    <dbReference type="NCBI Taxonomy" id="857276"/>
    <lineage>
        <taxon>Eukaryota</taxon>
        <taxon>Sar</taxon>
        <taxon>Alveolata</taxon>
        <taxon>Apicomplexa</taxon>
        <taxon>Conoidasida</taxon>
        <taxon>Coccidia</taxon>
        <taxon>Eucoccidiorida</taxon>
        <taxon>Eimeriorina</taxon>
        <taxon>Cryptosporidiidae</taxon>
        <taxon>Cryptosporidium</taxon>
    </lineage>
</organism>
<evidence type="ECO:0000256" key="3">
    <source>
        <dbReference type="ARBA" id="ARBA00022692"/>
    </source>
</evidence>
<evidence type="ECO:0000256" key="4">
    <source>
        <dbReference type="ARBA" id="ARBA00022729"/>
    </source>
</evidence>
<comment type="subcellular location">
    <subcellularLocation>
        <location evidence="1">Membrane</location>
        <topology evidence="1">Single-pass type I membrane protein</topology>
    </subcellularLocation>
</comment>
<evidence type="ECO:0000256" key="5">
    <source>
        <dbReference type="ARBA" id="ARBA00022989"/>
    </source>
</evidence>
<dbReference type="InterPro" id="IPR028994">
    <property type="entry name" value="Integrin_alpha_N"/>
</dbReference>
<keyword evidence="7" id="KW-0325">Glycoprotein</keyword>
<evidence type="ECO:0000256" key="6">
    <source>
        <dbReference type="ARBA" id="ARBA00023136"/>
    </source>
</evidence>
<keyword evidence="5 8" id="KW-1133">Transmembrane helix</keyword>
<dbReference type="VEuPathDB" id="CryptoDB:cubi_01773"/>
<dbReference type="RefSeq" id="XP_028873169.1">
    <property type="nucleotide sequence ID" value="XM_029018785.1"/>
</dbReference>
<evidence type="ECO:0000256" key="2">
    <source>
        <dbReference type="ARBA" id="ARBA00006496"/>
    </source>
</evidence>
<evidence type="ECO:0000259" key="9">
    <source>
        <dbReference type="Pfam" id="PF23122"/>
    </source>
</evidence>
<dbReference type="Pfam" id="PF23122">
    <property type="entry name" value="C2_ITFG1"/>
    <property type="match status" value="1"/>
</dbReference>
<feature type="transmembrane region" description="Helical" evidence="8">
    <location>
        <begin position="863"/>
        <end position="882"/>
    </location>
</feature>
<keyword evidence="3 8" id="KW-0812">Transmembrane</keyword>
<dbReference type="GeneID" id="39978564"/>
<keyword evidence="6 8" id="KW-0472">Membrane</keyword>
<feature type="domain" description="T-cell immunomodulatory protein TIP C2" evidence="9">
    <location>
        <begin position="727"/>
        <end position="852"/>
    </location>
</feature>
<evidence type="ECO:0000256" key="7">
    <source>
        <dbReference type="ARBA" id="ARBA00023180"/>
    </source>
</evidence>
<dbReference type="OrthoDB" id="10022113at2759"/>
<evidence type="ECO:0000313" key="10">
    <source>
        <dbReference type="EMBL" id="OII71298.1"/>
    </source>
</evidence>
<evidence type="ECO:0000256" key="8">
    <source>
        <dbReference type="SAM" id="Phobius"/>
    </source>
</evidence>
<dbReference type="Pfam" id="PF13517">
    <property type="entry name" value="FG-GAP_3"/>
    <property type="match status" value="1"/>
</dbReference>
<comment type="similarity">
    <text evidence="2">Belongs to the TIP family.</text>
</comment>
<dbReference type="SUPFAM" id="SSF69318">
    <property type="entry name" value="Integrin alpha N-terminal domain"/>
    <property type="match status" value="1"/>
</dbReference>
<dbReference type="GO" id="GO:0005886">
    <property type="term" value="C:plasma membrane"/>
    <property type="evidence" value="ECO:0007669"/>
    <property type="project" value="TreeGrafter"/>
</dbReference>
<dbReference type="PANTHER" id="PTHR13412">
    <property type="entry name" value="T-CELL IMMUNOMODULATORY PROTEIN HOMOLOG"/>
    <property type="match status" value="1"/>
</dbReference>